<protein>
    <recommendedName>
        <fullName evidence="2">ATPase AAA-type core domain-containing protein</fullName>
    </recommendedName>
</protein>
<dbReference type="SUPFAM" id="SSF52540">
    <property type="entry name" value="P-loop containing nucleoside triphosphate hydrolases"/>
    <property type="match status" value="1"/>
</dbReference>
<evidence type="ECO:0000313" key="3">
    <source>
        <dbReference type="EMBL" id="OJT09065.1"/>
    </source>
</evidence>
<dbReference type="Pfam" id="PF00004">
    <property type="entry name" value="AAA"/>
    <property type="match status" value="1"/>
</dbReference>
<accession>A0A1M2VN82</accession>
<evidence type="ECO:0000256" key="1">
    <source>
        <dbReference type="SAM" id="MobiDB-lite"/>
    </source>
</evidence>
<dbReference type="GO" id="GO:0042254">
    <property type="term" value="P:ribosome biogenesis"/>
    <property type="evidence" value="ECO:0007669"/>
    <property type="project" value="TreeGrafter"/>
</dbReference>
<dbReference type="Proteomes" id="UP000184267">
    <property type="component" value="Unassembled WGS sequence"/>
</dbReference>
<feature type="domain" description="ATPase AAA-type core" evidence="2">
    <location>
        <begin position="243"/>
        <end position="362"/>
    </location>
</feature>
<gene>
    <name evidence="3" type="ORF">TRAPUB_90</name>
</gene>
<dbReference type="STRING" id="154538.A0A1M2VN82"/>
<dbReference type="InterPro" id="IPR050168">
    <property type="entry name" value="AAA_ATPase_domain"/>
</dbReference>
<dbReference type="PANTHER" id="PTHR23077:SF132">
    <property type="entry name" value="ATP-DEPENDENT ZN PROTEASE"/>
    <property type="match status" value="1"/>
</dbReference>
<dbReference type="AlphaFoldDB" id="A0A1M2VN82"/>
<keyword evidence="4" id="KW-1185">Reference proteome</keyword>
<dbReference type="InterPro" id="IPR003959">
    <property type="entry name" value="ATPase_AAA_core"/>
</dbReference>
<evidence type="ECO:0000313" key="4">
    <source>
        <dbReference type="Proteomes" id="UP000184267"/>
    </source>
</evidence>
<dbReference type="PANTHER" id="PTHR23077">
    <property type="entry name" value="AAA-FAMILY ATPASE"/>
    <property type="match status" value="1"/>
</dbReference>
<dbReference type="CDD" id="cd19481">
    <property type="entry name" value="RecA-like_protease"/>
    <property type="match status" value="1"/>
</dbReference>
<dbReference type="GO" id="GO:0005524">
    <property type="term" value="F:ATP binding"/>
    <property type="evidence" value="ECO:0007669"/>
    <property type="project" value="InterPro"/>
</dbReference>
<evidence type="ECO:0000259" key="2">
    <source>
        <dbReference type="Pfam" id="PF00004"/>
    </source>
</evidence>
<dbReference type="InterPro" id="IPR027417">
    <property type="entry name" value="P-loop_NTPase"/>
</dbReference>
<feature type="region of interest" description="Disordered" evidence="1">
    <location>
        <begin position="491"/>
        <end position="525"/>
    </location>
</feature>
<dbReference type="GO" id="GO:0016887">
    <property type="term" value="F:ATP hydrolysis activity"/>
    <property type="evidence" value="ECO:0007669"/>
    <property type="project" value="InterPro"/>
</dbReference>
<dbReference type="OMA" id="EVWVFDQ"/>
<dbReference type="OrthoDB" id="2115716at2759"/>
<proteinExistence type="predicted"/>
<feature type="compositionally biased region" description="Polar residues" evidence="1">
    <location>
        <begin position="491"/>
        <end position="500"/>
    </location>
</feature>
<sequence length="541" mass="60368">MDRSPPLNVLNPKDLEEAFIKVTFEEDSGAQHNAQAGDPFYDPWVDQASAKFPEPSQFGARQLRKLYPDYSIVGAYDGNINILGFPGAMAQPISAPDLITTVFFVPLARHLSPVPGVLVDQISFGAFRLAWDQYDFLLYIVKYPAGFGTTTHHYVLHKGPEEPARLLLLAAGAWQDQLHQEILVFDNGFWNKSNSLWTEVQKANWADVILKEEFKTTLKKDIYGFFDSEDLYKSLAIPWKRGLIMYGPPGNGKTISMKAVMKDCDARGFAPLYVKSFRSWRGEEGSMSEVFNKARQMAPCILILEDLDALINDGNRSFFLNQLDGLEGNDGLLIIGSTNHFDRLDPALNNRPSRFDRKYLFDDPDEDERTLYIQYWQGKLHSNKDISFPDSLVKEVASKTTGFSFAYLKEAFVSSLVLLAGWEGDKPDFKDVLLRTVKTLREQLDKDKDAVLKSDAAPGFSIPRMFHSAPGPQTNASRLPRVEARSISQPRIWDTTSSNAAGRMPGALPSGSDAQREGGGGRRDVRTMASAAAALGRSFIS</sequence>
<name>A0A1M2VN82_TRAPU</name>
<feature type="compositionally biased region" description="Basic and acidic residues" evidence="1">
    <location>
        <begin position="514"/>
        <end position="525"/>
    </location>
</feature>
<dbReference type="EMBL" id="MNAD01000987">
    <property type="protein sequence ID" value="OJT09065.1"/>
    <property type="molecule type" value="Genomic_DNA"/>
</dbReference>
<dbReference type="GO" id="GO:0003723">
    <property type="term" value="F:RNA binding"/>
    <property type="evidence" value="ECO:0007669"/>
    <property type="project" value="TreeGrafter"/>
</dbReference>
<dbReference type="GO" id="GO:0005634">
    <property type="term" value="C:nucleus"/>
    <property type="evidence" value="ECO:0007669"/>
    <property type="project" value="TreeGrafter"/>
</dbReference>
<reference evidence="3 4" key="1">
    <citation type="submission" date="2016-10" db="EMBL/GenBank/DDBJ databases">
        <title>Genome sequence of the basidiomycete white-rot fungus Trametes pubescens.</title>
        <authorList>
            <person name="Makela M.R."/>
            <person name="Granchi Z."/>
            <person name="Peng M."/>
            <person name="De Vries R.P."/>
            <person name="Grigoriev I."/>
            <person name="Riley R."/>
            <person name="Hilden K."/>
        </authorList>
    </citation>
    <scope>NUCLEOTIDE SEQUENCE [LARGE SCALE GENOMIC DNA]</scope>
    <source>
        <strain evidence="3 4">FBCC735</strain>
    </source>
</reference>
<dbReference type="Gene3D" id="3.40.50.300">
    <property type="entry name" value="P-loop containing nucleotide triphosphate hydrolases"/>
    <property type="match status" value="1"/>
</dbReference>
<comment type="caution">
    <text evidence="3">The sequence shown here is derived from an EMBL/GenBank/DDBJ whole genome shotgun (WGS) entry which is preliminary data.</text>
</comment>
<dbReference type="GO" id="GO:1990275">
    <property type="term" value="F:preribosome binding"/>
    <property type="evidence" value="ECO:0007669"/>
    <property type="project" value="TreeGrafter"/>
</dbReference>
<organism evidence="3 4">
    <name type="scientific">Trametes pubescens</name>
    <name type="common">White-rot fungus</name>
    <dbReference type="NCBI Taxonomy" id="154538"/>
    <lineage>
        <taxon>Eukaryota</taxon>
        <taxon>Fungi</taxon>
        <taxon>Dikarya</taxon>
        <taxon>Basidiomycota</taxon>
        <taxon>Agaricomycotina</taxon>
        <taxon>Agaricomycetes</taxon>
        <taxon>Polyporales</taxon>
        <taxon>Polyporaceae</taxon>
        <taxon>Trametes</taxon>
    </lineage>
</organism>